<name>A0A3N7HUX4_9BURK</name>
<reference evidence="2 3" key="2">
    <citation type="submission" date="2018-12" db="EMBL/GenBank/DDBJ databases">
        <title>Rhizobacter gummiphilus sp. nov., a rubber-degrading bacterium isolated from the soil of a botanical garden in Japan.</title>
        <authorList>
            <person name="Shunsuke S.S."/>
        </authorList>
    </citation>
    <scope>NUCLEOTIDE SEQUENCE [LARGE SCALE GENOMIC DNA]</scope>
    <source>
        <strain evidence="2 3">S-16</strain>
    </source>
</reference>
<gene>
    <name evidence="2" type="ORF">DZC73_03250</name>
</gene>
<dbReference type="Pfam" id="PF05016">
    <property type="entry name" value="ParE_toxin"/>
    <property type="match status" value="1"/>
</dbReference>
<sequence length="100" mass="11919">MTRLSFTPEAFKDVSTATAWYERKREGLGSEFERALEATLTRIERSPLRYRLFAKEYRRLSLRRFPYEVYYTLRGETIVIASVFHTSRDPLTVLARLQKH</sequence>
<keyword evidence="3" id="KW-1185">Reference proteome</keyword>
<organism evidence="2 3">
    <name type="scientific">Piscinibacter terrae</name>
    <dbReference type="NCBI Taxonomy" id="2496871"/>
    <lineage>
        <taxon>Bacteria</taxon>
        <taxon>Pseudomonadati</taxon>
        <taxon>Pseudomonadota</taxon>
        <taxon>Betaproteobacteria</taxon>
        <taxon>Burkholderiales</taxon>
        <taxon>Sphaerotilaceae</taxon>
        <taxon>Piscinibacter</taxon>
    </lineage>
</organism>
<dbReference type="RefSeq" id="WP_124538746.1">
    <property type="nucleotide sequence ID" value="NZ_QUSW01000001.1"/>
</dbReference>
<accession>A0A3N7HUX4</accession>
<dbReference type="EMBL" id="QUSW01000001">
    <property type="protein sequence ID" value="RQP26074.1"/>
    <property type="molecule type" value="Genomic_DNA"/>
</dbReference>
<reference evidence="2 3" key="1">
    <citation type="submission" date="2018-08" db="EMBL/GenBank/DDBJ databases">
        <authorList>
            <person name="Khan S.A."/>
            <person name="Jeon C.O."/>
            <person name="Chun B.H."/>
            <person name="Jeong S.E."/>
        </authorList>
    </citation>
    <scope>NUCLEOTIDE SEQUENCE [LARGE SCALE GENOMIC DNA]</scope>
    <source>
        <strain evidence="2 3">S-16</strain>
    </source>
</reference>
<dbReference type="Gene3D" id="3.30.2310.20">
    <property type="entry name" value="RelE-like"/>
    <property type="match status" value="1"/>
</dbReference>
<evidence type="ECO:0000313" key="3">
    <source>
        <dbReference type="Proteomes" id="UP000267464"/>
    </source>
</evidence>
<keyword evidence="1" id="KW-1277">Toxin-antitoxin system</keyword>
<dbReference type="InterPro" id="IPR035093">
    <property type="entry name" value="RelE/ParE_toxin_dom_sf"/>
</dbReference>
<comment type="caution">
    <text evidence="2">The sequence shown here is derived from an EMBL/GenBank/DDBJ whole genome shotgun (WGS) entry which is preliminary data.</text>
</comment>
<evidence type="ECO:0000313" key="2">
    <source>
        <dbReference type="EMBL" id="RQP26074.1"/>
    </source>
</evidence>
<evidence type="ECO:0000256" key="1">
    <source>
        <dbReference type="ARBA" id="ARBA00022649"/>
    </source>
</evidence>
<dbReference type="AlphaFoldDB" id="A0A3N7HUX4"/>
<protein>
    <submittedName>
        <fullName evidence="2">Type II toxin-antitoxin system RelE/ParE family toxin</fullName>
    </submittedName>
</protein>
<dbReference type="OrthoDB" id="278204at2"/>
<proteinExistence type="predicted"/>
<dbReference type="InterPro" id="IPR007712">
    <property type="entry name" value="RelE/ParE_toxin"/>
</dbReference>
<dbReference type="Proteomes" id="UP000267464">
    <property type="component" value="Unassembled WGS sequence"/>
</dbReference>